<feature type="transmembrane region" description="Helical" evidence="1">
    <location>
        <begin position="47"/>
        <end position="67"/>
    </location>
</feature>
<keyword evidence="3" id="KW-1185">Reference proteome</keyword>
<feature type="transmembrane region" description="Helical" evidence="1">
    <location>
        <begin position="125"/>
        <end position="145"/>
    </location>
</feature>
<evidence type="ECO:0000313" key="2">
    <source>
        <dbReference type="EMBL" id="KAI1718920.1"/>
    </source>
</evidence>
<dbReference type="Gene3D" id="1.20.1070.10">
    <property type="entry name" value="Rhodopsin 7-helix transmembrane proteins"/>
    <property type="match status" value="1"/>
</dbReference>
<sequence length="229" mass="26252">MENESNIQPCTRIIFGGILLALSIFFISFYVMVLFAIFRSAKKINTFILFFTDGLMSSIGMLHYILFSVELISGSRAPIPNYIITLLSRVTSMPSAMHILLIALNRAHSVFLPFSYDRFWTYRRTLHISITGWALATGLGMYSVYGCDCDDRALMTHNLDTASLFNSYGMQNIRGTSFQLIFNKWIFIFIDSLALNIYLLIIIRLIWERCAQNSMLICYAQKTFGHNKP</sequence>
<feature type="transmembrane region" description="Helical" evidence="1">
    <location>
        <begin position="79"/>
        <end position="104"/>
    </location>
</feature>
<feature type="transmembrane region" description="Helical" evidence="1">
    <location>
        <begin position="12"/>
        <end position="35"/>
    </location>
</feature>
<evidence type="ECO:0000256" key="1">
    <source>
        <dbReference type="SAM" id="Phobius"/>
    </source>
</evidence>
<keyword evidence="1" id="KW-0472">Membrane</keyword>
<dbReference type="SUPFAM" id="SSF81321">
    <property type="entry name" value="Family A G protein-coupled receptor-like"/>
    <property type="match status" value="1"/>
</dbReference>
<name>A0AAD4NBK8_9BILA</name>
<dbReference type="Proteomes" id="UP001201812">
    <property type="component" value="Unassembled WGS sequence"/>
</dbReference>
<comment type="caution">
    <text evidence="2">The sequence shown here is derived from an EMBL/GenBank/DDBJ whole genome shotgun (WGS) entry which is preliminary data.</text>
</comment>
<keyword evidence="1" id="KW-1133">Transmembrane helix</keyword>
<protein>
    <submittedName>
        <fullName evidence="2">Uncharacterized protein</fullName>
    </submittedName>
</protein>
<dbReference type="AlphaFoldDB" id="A0AAD4NBK8"/>
<organism evidence="2 3">
    <name type="scientific">Ditylenchus destructor</name>
    <dbReference type="NCBI Taxonomy" id="166010"/>
    <lineage>
        <taxon>Eukaryota</taxon>
        <taxon>Metazoa</taxon>
        <taxon>Ecdysozoa</taxon>
        <taxon>Nematoda</taxon>
        <taxon>Chromadorea</taxon>
        <taxon>Rhabditida</taxon>
        <taxon>Tylenchina</taxon>
        <taxon>Tylenchomorpha</taxon>
        <taxon>Sphaerularioidea</taxon>
        <taxon>Anguinidae</taxon>
        <taxon>Anguininae</taxon>
        <taxon>Ditylenchus</taxon>
    </lineage>
</organism>
<dbReference type="EMBL" id="JAKKPZ010000007">
    <property type="protein sequence ID" value="KAI1718920.1"/>
    <property type="molecule type" value="Genomic_DNA"/>
</dbReference>
<keyword evidence="1" id="KW-0812">Transmembrane</keyword>
<evidence type="ECO:0000313" key="3">
    <source>
        <dbReference type="Proteomes" id="UP001201812"/>
    </source>
</evidence>
<proteinExistence type="predicted"/>
<accession>A0AAD4NBK8</accession>
<reference evidence="2" key="1">
    <citation type="submission" date="2022-01" db="EMBL/GenBank/DDBJ databases">
        <title>Genome Sequence Resource for Two Populations of Ditylenchus destructor, the Migratory Endoparasitic Phytonematode.</title>
        <authorList>
            <person name="Zhang H."/>
            <person name="Lin R."/>
            <person name="Xie B."/>
        </authorList>
    </citation>
    <scope>NUCLEOTIDE SEQUENCE</scope>
    <source>
        <strain evidence="2">BazhouSP</strain>
    </source>
</reference>
<gene>
    <name evidence="2" type="ORF">DdX_06033</name>
</gene>
<feature type="transmembrane region" description="Helical" evidence="1">
    <location>
        <begin position="185"/>
        <end position="207"/>
    </location>
</feature>